<accession>A0A449CZI4</accession>
<dbReference type="SUPFAM" id="SSF52096">
    <property type="entry name" value="ClpP/crotonase"/>
    <property type="match status" value="1"/>
</dbReference>
<dbReference type="GO" id="GO:0004300">
    <property type="term" value="F:enoyl-CoA hydratase activity"/>
    <property type="evidence" value="ECO:0007669"/>
    <property type="project" value="UniProtKB-EC"/>
</dbReference>
<keyword evidence="1" id="KW-0456">Lyase</keyword>
<dbReference type="Proteomes" id="UP000386281">
    <property type="component" value="Unassembled WGS sequence"/>
</dbReference>
<dbReference type="InterPro" id="IPR001753">
    <property type="entry name" value="Enoyl-CoA_hydra/iso"/>
</dbReference>
<name>A0A449CZI4_9MICO</name>
<sequence>MAHTSTQSPAPAGMTLDDDVAIVTIQNPPLNLLDNETKELLLDIFRSLRRHDDVRAVLLHASGAKAFSAGADITEFPQRIADDNALEVARNGHRLITAIRECGHPTVSVADGVAFGAGLEVMLATDFRLATARATFALPEVTRGVFPGNGGTQLLPRIVGSARALDLMLSGSPIDASEALRIGLITRIVAAEEPTEAALRFARRLAGLPAPAVASIRALVRTAVEEPLESGLSKEAGLFAQVFRTDEVLEGVEAFGDKRAPDFRHVATERHPPVFDSAEVPDVFVETSSTPPSTH</sequence>
<dbReference type="AlphaFoldDB" id="A0A449CZI4"/>
<dbReference type="Gene3D" id="3.90.226.10">
    <property type="entry name" value="2-enoyl-CoA Hydratase, Chain A, domain 1"/>
    <property type="match status" value="1"/>
</dbReference>
<protein>
    <submittedName>
        <fullName evidence="1">Probable enoyl-CoA hydratase echA8</fullName>
        <ecNumber evidence="1">4.2.1.17</ecNumber>
    </submittedName>
</protein>
<gene>
    <name evidence="1" type="primary">echA8_2</name>
    <name evidence="1" type="ORF">NCTC12391_00315</name>
</gene>
<dbReference type="GO" id="GO:0006635">
    <property type="term" value="P:fatty acid beta-oxidation"/>
    <property type="evidence" value="ECO:0007669"/>
    <property type="project" value="TreeGrafter"/>
</dbReference>
<dbReference type="PANTHER" id="PTHR11941:SF54">
    <property type="entry name" value="ENOYL-COA HYDRATASE, MITOCHONDRIAL"/>
    <property type="match status" value="1"/>
</dbReference>
<organism evidence="1 2">
    <name type="scientific">Brevibacterium casei</name>
    <dbReference type="NCBI Taxonomy" id="33889"/>
    <lineage>
        <taxon>Bacteria</taxon>
        <taxon>Bacillati</taxon>
        <taxon>Actinomycetota</taxon>
        <taxon>Actinomycetes</taxon>
        <taxon>Micrococcales</taxon>
        <taxon>Brevibacteriaceae</taxon>
        <taxon>Brevibacterium</taxon>
    </lineage>
</organism>
<dbReference type="PANTHER" id="PTHR11941">
    <property type="entry name" value="ENOYL-COA HYDRATASE-RELATED"/>
    <property type="match status" value="1"/>
</dbReference>
<dbReference type="CDD" id="cd06558">
    <property type="entry name" value="crotonase-like"/>
    <property type="match status" value="1"/>
</dbReference>
<dbReference type="EC" id="4.2.1.17" evidence="1"/>
<dbReference type="Pfam" id="PF00378">
    <property type="entry name" value="ECH_1"/>
    <property type="match status" value="1"/>
</dbReference>
<proteinExistence type="predicted"/>
<dbReference type="RefSeq" id="WP_190246537.1">
    <property type="nucleotide sequence ID" value="NZ_CAACXN010000010.1"/>
</dbReference>
<reference evidence="1 2" key="1">
    <citation type="submission" date="2019-02" db="EMBL/GenBank/DDBJ databases">
        <authorList>
            <consortium name="Pathogen Informatics"/>
        </authorList>
    </citation>
    <scope>NUCLEOTIDE SEQUENCE [LARGE SCALE GENOMIC DNA]</scope>
    <source>
        <strain evidence="1 2">3012STDY7078520</strain>
    </source>
</reference>
<dbReference type="InterPro" id="IPR029045">
    <property type="entry name" value="ClpP/crotonase-like_dom_sf"/>
</dbReference>
<dbReference type="EMBL" id="CAACXN010000010">
    <property type="protein sequence ID" value="VEW10720.1"/>
    <property type="molecule type" value="Genomic_DNA"/>
</dbReference>
<evidence type="ECO:0000313" key="1">
    <source>
        <dbReference type="EMBL" id="VEW10720.1"/>
    </source>
</evidence>
<evidence type="ECO:0000313" key="2">
    <source>
        <dbReference type="Proteomes" id="UP000386281"/>
    </source>
</evidence>